<dbReference type="EMBL" id="HBUF01168577">
    <property type="protein sequence ID" value="CAG6651661.1"/>
    <property type="molecule type" value="Transcribed_RNA"/>
</dbReference>
<name>A0A8D8XDL0_9HEMI</name>
<proteinExistence type="predicted"/>
<dbReference type="EMBL" id="HBUF01356116">
    <property type="protein sequence ID" value="CAG6717602.1"/>
    <property type="molecule type" value="Transcribed_RNA"/>
</dbReference>
<dbReference type="EMBL" id="HBUF01301104">
    <property type="protein sequence ID" value="CAG6691112.1"/>
    <property type="molecule type" value="Transcribed_RNA"/>
</dbReference>
<dbReference type="AlphaFoldDB" id="A0A8D8XDL0"/>
<protein>
    <submittedName>
        <fullName evidence="1">Uncharacterized protein</fullName>
    </submittedName>
</protein>
<sequence length="99" mass="11193">MGASGAPGPNIYHCNSSTKYTRFQGLVEPSPMTMMLLLVMVMIRRHQVLSHPLVRRAKMLPSQIKTTITSRVPSTRNGGVKHWRCPESRKVMVPLPPKW</sequence>
<dbReference type="EMBL" id="HBUF01168576">
    <property type="protein sequence ID" value="CAG6651658.1"/>
    <property type="molecule type" value="Transcribed_RNA"/>
</dbReference>
<accession>A0A8D8XDL0</accession>
<dbReference type="EMBL" id="HBUF01356115">
    <property type="protein sequence ID" value="CAG6717599.1"/>
    <property type="molecule type" value="Transcribed_RNA"/>
</dbReference>
<evidence type="ECO:0000313" key="1">
    <source>
        <dbReference type="EMBL" id="CAG6691114.1"/>
    </source>
</evidence>
<reference evidence="1" key="1">
    <citation type="submission" date="2021-05" db="EMBL/GenBank/DDBJ databases">
        <authorList>
            <person name="Alioto T."/>
            <person name="Alioto T."/>
            <person name="Gomez Garrido J."/>
        </authorList>
    </citation>
    <scope>NUCLEOTIDE SEQUENCE</scope>
</reference>
<organism evidence="1">
    <name type="scientific">Cacopsylla melanoneura</name>
    <dbReference type="NCBI Taxonomy" id="428564"/>
    <lineage>
        <taxon>Eukaryota</taxon>
        <taxon>Metazoa</taxon>
        <taxon>Ecdysozoa</taxon>
        <taxon>Arthropoda</taxon>
        <taxon>Hexapoda</taxon>
        <taxon>Insecta</taxon>
        <taxon>Pterygota</taxon>
        <taxon>Neoptera</taxon>
        <taxon>Paraneoptera</taxon>
        <taxon>Hemiptera</taxon>
        <taxon>Sternorrhyncha</taxon>
        <taxon>Psylloidea</taxon>
        <taxon>Psyllidae</taxon>
        <taxon>Psyllinae</taxon>
        <taxon>Cacopsylla</taxon>
    </lineage>
</organism>
<dbReference type="EMBL" id="HBUF01168575">
    <property type="protein sequence ID" value="CAG6651656.1"/>
    <property type="molecule type" value="Transcribed_RNA"/>
</dbReference>
<dbReference type="EMBL" id="HBUF01301103">
    <property type="protein sequence ID" value="CAG6691110.1"/>
    <property type="molecule type" value="Transcribed_RNA"/>
</dbReference>
<dbReference type="EMBL" id="HBUF01301106">
    <property type="protein sequence ID" value="CAG6691117.1"/>
    <property type="molecule type" value="Transcribed_RNA"/>
</dbReference>
<dbReference type="EMBL" id="HBUF01301105">
    <property type="protein sequence ID" value="CAG6691114.1"/>
    <property type="molecule type" value="Transcribed_RNA"/>
</dbReference>